<gene>
    <name evidence="4" type="ORF">CHL78_017100</name>
</gene>
<dbReference type="InterPro" id="IPR050179">
    <property type="entry name" value="Trans_hexapeptide_repeat"/>
</dbReference>
<dbReference type="InterPro" id="IPR001451">
    <property type="entry name" value="Hexapep"/>
</dbReference>
<dbReference type="SUPFAM" id="SSF51161">
    <property type="entry name" value="Trimeric LpxA-like enzymes"/>
    <property type="match status" value="1"/>
</dbReference>
<keyword evidence="1" id="KW-0808">Transferase</keyword>
<evidence type="ECO:0000313" key="5">
    <source>
        <dbReference type="Proteomes" id="UP000215694"/>
    </source>
</evidence>
<dbReference type="InterPro" id="IPR011004">
    <property type="entry name" value="Trimer_LpxA-like_sf"/>
</dbReference>
<feature type="domain" description="Streptomycin biosynthesis protein StrF" evidence="3">
    <location>
        <begin position="107"/>
        <end position="180"/>
    </location>
</feature>
<protein>
    <recommendedName>
        <fullName evidence="3">Streptomycin biosynthesis protein StrF domain-containing protein</fullName>
    </recommendedName>
</protein>
<sequence>MNDKKICFVSIVKDKSKYDECVEYIKNIIVPDGYSIDINYISDSQSVPNSYNLVIKSNDAKYKVYVKEDILICNQNFIIDILNIFKDQSIGIIGIHANKNKEDLQLEEELIMDVEYIYEDLIVTQYDILWDEDLAIINNSIIINHINEFTNSGYRVVIAKQEEPWYLYNSKYCLNNEDDDSVIYSEKQPTQEDYCVLDILKKDQPERIISELNTHIGAFTYGDPNILNYLSDSKVIIGKFCSIAQNVIIFIGGEHRADWITTYPFNVFLQDFTYVKGNPTTKGDVIIGNDVWIGYGATIMSGVTIGDGAVIGTNSLVTKDVEPYSIVGGNPARRIRYRFSENQIERLLDIKWWDWPYEKIIRYMPILLSNDIDKIINID</sequence>
<keyword evidence="5" id="KW-1185">Reference proteome</keyword>
<evidence type="ECO:0000256" key="2">
    <source>
        <dbReference type="ARBA" id="ARBA00022737"/>
    </source>
</evidence>
<evidence type="ECO:0000256" key="1">
    <source>
        <dbReference type="ARBA" id="ARBA00022679"/>
    </source>
</evidence>
<dbReference type="PANTHER" id="PTHR43300">
    <property type="entry name" value="ACETYLTRANSFERASE"/>
    <property type="match status" value="1"/>
</dbReference>
<accession>A0A371IYU2</accession>
<dbReference type="AlphaFoldDB" id="A0A371IYU2"/>
<comment type="caution">
    <text evidence="4">The sequence shown here is derived from an EMBL/GenBank/DDBJ whole genome shotgun (WGS) entry which is preliminary data.</text>
</comment>
<dbReference type="PANTHER" id="PTHR43300:SF11">
    <property type="entry name" value="ACETYLTRANSFERASE RV3034C-RELATED"/>
    <property type="match status" value="1"/>
</dbReference>
<dbReference type="Gene3D" id="2.160.10.10">
    <property type="entry name" value="Hexapeptide repeat proteins"/>
    <property type="match status" value="1"/>
</dbReference>
<dbReference type="InterPro" id="IPR029044">
    <property type="entry name" value="Nucleotide-diphossugar_trans"/>
</dbReference>
<dbReference type="GO" id="GO:0016740">
    <property type="term" value="F:transferase activity"/>
    <property type="evidence" value="ECO:0007669"/>
    <property type="project" value="UniProtKB-KW"/>
</dbReference>
<feature type="domain" description="Streptomycin biosynthesis protein StrF" evidence="3">
    <location>
        <begin position="7"/>
        <end position="98"/>
    </location>
</feature>
<name>A0A371IYU2_9FIRM</name>
<dbReference type="Pfam" id="PF13712">
    <property type="entry name" value="Glyco_tranf_2_5"/>
    <property type="match status" value="2"/>
</dbReference>
<evidence type="ECO:0000259" key="3">
    <source>
        <dbReference type="Pfam" id="PF13712"/>
    </source>
</evidence>
<dbReference type="Gene3D" id="3.90.550.10">
    <property type="entry name" value="Spore Coat Polysaccharide Biosynthesis Protein SpsA, Chain A"/>
    <property type="match status" value="1"/>
</dbReference>
<dbReference type="Pfam" id="PF00132">
    <property type="entry name" value="Hexapep"/>
    <property type="match status" value="1"/>
</dbReference>
<dbReference type="Proteomes" id="UP000215694">
    <property type="component" value="Unassembled WGS sequence"/>
</dbReference>
<proteinExistence type="predicted"/>
<dbReference type="RefSeq" id="WP_094366198.1">
    <property type="nucleotide sequence ID" value="NZ_NOJY02000056.1"/>
</dbReference>
<reference evidence="4 5" key="1">
    <citation type="journal article" date="2017" name="Genome Announc.">
        <title>Draft Genome Sequence of Romboutsia weinsteinii sp. nov. Strain CCRI-19649(T) Isolated from Surface Water.</title>
        <authorList>
            <person name="Maheux A.F."/>
            <person name="Boudreau D.K."/>
            <person name="Berube E."/>
            <person name="Boissinot M."/>
            <person name="Cantin P."/>
            <person name="Raymond F."/>
            <person name="Corbeil J."/>
            <person name="Omar R.F."/>
            <person name="Bergeron M.G."/>
        </authorList>
    </citation>
    <scope>NUCLEOTIDE SEQUENCE [LARGE SCALE GENOMIC DNA]</scope>
    <source>
        <strain evidence="4 5">CCRI-19649</strain>
    </source>
</reference>
<dbReference type="InterPro" id="IPR059123">
    <property type="entry name" value="StrF_dom"/>
</dbReference>
<dbReference type="CDD" id="cd03349">
    <property type="entry name" value="LbH_XAT"/>
    <property type="match status" value="1"/>
</dbReference>
<dbReference type="OrthoDB" id="9801697at2"/>
<keyword evidence="2" id="KW-0677">Repeat</keyword>
<dbReference type="EMBL" id="NOJY02000056">
    <property type="protein sequence ID" value="RDY25647.1"/>
    <property type="molecule type" value="Genomic_DNA"/>
</dbReference>
<organism evidence="4 5">
    <name type="scientific">Romboutsia weinsteinii</name>
    <dbReference type="NCBI Taxonomy" id="2020949"/>
    <lineage>
        <taxon>Bacteria</taxon>
        <taxon>Bacillati</taxon>
        <taxon>Bacillota</taxon>
        <taxon>Clostridia</taxon>
        <taxon>Peptostreptococcales</taxon>
        <taxon>Peptostreptococcaceae</taxon>
        <taxon>Romboutsia</taxon>
    </lineage>
</organism>
<dbReference type="PROSITE" id="PS00101">
    <property type="entry name" value="HEXAPEP_TRANSFERASES"/>
    <property type="match status" value="1"/>
</dbReference>
<evidence type="ECO:0000313" key="4">
    <source>
        <dbReference type="EMBL" id="RDY25647.1"/>
    </source>
</evidence>
<dbReference type="InterPro" id="IPR018357">
    <property type="entry name" value="Hexapep_transf_CS"/>
</dbReference>